<keyword evidence="2" id="KW-0479">Metal-binding</keyword>
<organism evidence="8 9">
    <name type="scientific">Purpureocillium lilacinum</name>
    <name type="common">Paecilomyces lilacinus</name>
    <dbReference type="NCBI Taxonomy" id="33203"/>
    <lineage>
        <taxon>Eukaryota</taxon>
        <taxon>Fungi</taxon>
        <taxon>Dikarya</taxon>
        <taxon>Ascomycota</taxon>
        <taxon>Pezizomycotina</taxon>
        <taxon>Sordariomycetes</taxon>
        <taxon>Hypocreomycetidae</taxon>
        <taxon>Hypocreales</taxon>
        <taxon>Ophiocordycipitaceae</taxon>
        <taxon>Purpureocillium</taxon>
    </lineage>
</organism>
<feature type="domain" description="Tyrosinase copper-binding" evidence="6">
    <location>
        <begin position="126"/>
        <end position="143"/>
    </location>
</feature>
<accession>A0A179HB00</accession>
<dbReference type="Gene3D" id="1.10.1280.10">
    <property type="entry name" value="Di-copper center containing domain from catechol oxidase"/>
    <property type="match status" value="1"/>
</dbReference>
<evidence type="ECO:0000313" key="8">
    <source>
        <dbReference type="EMBL" id="OAQ87347.1"/>
    </source>
</evidence>
<dbReference type="PROSITE" id="PS00497">
    <property type="entry name" value="TYROSINASE_1"/>
    <property type="match status" value="1"/>
</dbReference>
<evidence type="ECO:0000256" key="1">
    <source>
        <dbReference type="ARBA" id="ARBA00001973"/>
    </source>
</evidence>
<keyword evidence="5" id="KW-0732">Signal</keyword>
<evidence type="ECO:0000313" key="9">
    <source>
        <dbReference type="Proteomes" id="UP000078240"/>
    </source>
</evidence>
<feature type="domain" description="Tyrosinase copper-binding" evidence="7">
    <location>
        <begin position="330"/>
        <end position="341"/>
    </location>
</feature>
<dbReference type="Proteomes" id="UP000078240">
    <property type="component" value="Unassembled WGS sequence"/>
</dbReference>
<proteinExistence type="predicted"/>
<protein>
    <submittedName>
        <fullName evidence="8">Tyrosinase</fullName>
    </submittedName>
</protein>
<dbReference type="PANTHER" id="PTHR11474">
    <property type="entry name" value="TYROSINASE FAMILY MEMBER"/>
    <property type="match status" value="1"/>
</dbReference>
<dbReference type="InterPro" id="IPR002227">
    <property type="entry name" value="Tyrosinase_Cu-bd"/>
</dbReference>
<keyword evidence="4" id="KW-0503">Monooxygenase</keyword>
<dbReference type="InterPro" id="IPR008922">
    <property type="entry name" value="Di-copper_centre_dom_sf"/>
</dbReference>
<evidence type="ECO:0000256" key="3">
    <source>
        <dbReference type="ARBA" id="ARBA00023002"/>
    </source>
</evidence>
<dbReference type="SUPFAM" id="SSF48056">
    <property type="entry name" value="Di-copper centre-containing domain"/>
    <property type="match status" value="1"/>
</dbReference>
<dbReference type="InterPro" id="IPR041640">
    <property type="entry name" value="Tyrosinase_C"/>
</dbReference>
<comment type="caution">
    <text evidence="8">The sequence shown here is derived from an EMBL/GenBank/DDBJ whole genome shotgun (WGS) entry which is preliminary data.</text>
</comment>
<dbReference type="Gene3D" id="2.60.310.20">
    <property type="match status" value="1"/>
</dbReference>
<dbReference type="PROSITE" id="PS00498">
    <property type="entry name" value="TYROSINASE_2"/>
    <property type="match status" value="1"/>
</dbReference>
<gene>
    <name evidence="8" type="ORF">VFPBJ_01387</name>
</gene>
<dbReference type="GO" id="GO:0046872">
    <property type="term" value="F:metal ion binding"/>
    <property type="evidence" value="ECO:0007669"/>
    <property type="project" value="UniProtKB-KW"/>
</dbReference>
<evidence type="ECO:0000256" key="2">
    <source>
        <dbReference type="ARBA" id="ARBA00022723"/>
    </source>
</evidence>
<dbReference type="Pfam" id="PF00264">
    <property type="entry name" value="Tyrosinase"/>
    <property type="match status" value="1"/>
</dbReference>
<reference evidence="8 9" key="1">
    <citation type="submission" date="2016-01" db="EMBL/GenBank/DDBJ databases">
        <title>Biosynthesis of antibiotic leucinostatins and their inhibition on Phytophthora in bio-control Purpureocillium lilacinum.</title>
        <authorList>
            <person name="Wang G."/>
            <person name="Liu Z."/>
            <person name="Lin R."/>
            <person name="Li E."/>
            <person name="Mao Z."/>
            <person name="Ling J."/>
            <person name="Yin W."/>
            <person name="Xie B."/>
        </authorList>
    </citation>
    <scope>NUCLEOTIDE SEQUENCE [LARGE SCALE GENOMIC DNA]</scope>
    <source>
        <strain evidence="8">PLBJ-1</strain>
    </source>
</reference>
<evidence type="ECO:0000259" key="6">
    <source>
        <dbReference type="PROSITE" id="PS00497"/>
    </source>
</evidence>
<comment type="cofactor">
    <cofactor evidence="1">
        <name>Cu(2+)</name>
        <dbReference type="ChEBI" id="CHEBI:29036"/>
    </cofactor>
</comment>
<name>A0A179HB00_PURLI</name>
<dbReference type="PRINTS" id="PR00092">
    <property type="entry name" value="TYROSINASE"/>
</dbReference>
<feature type="signal peptide" evidence="5">
    <location>
        <begin position="1"/>
        <end position="24"/>
    </location>
</feature>
<feature type="chain" id="PRO_5008103382" evidence="5">
    <location>
        <begin position="25"/>
        <end position="634"/>
    </location>
</feature>
<sequence length="634" mass="70581">MLRAATSLVLLLSVLSIIINLARAQGYDFGVDVSRLTRRQTASPILVGKLPLAANGTIPVRQEIRQMRADKHKWDLFILSMSMFQNADQDDPLSYYQVTGIHGVPFVPWNGVQASPGANQSGYCPHSSVLFPTWHRPYLALYEQQLYTMANTIAAMFTDATERRLYQLAASDFRAPYWDWSQSPPPGETHLPDVFWSPMVVQTGPNGVQNIKNPLFSYHFHPLDEDALIWNPLKQWNETKRGPEMEISLTSPPSNNSKVNEALLSKLPEIQQRLYVLFSSYHDYNTFSNKAWAPSQGLSMMDSVESIHDMIHVYGGSKGHMTYVPLSSFDPLFFFHHIMTDRLIAIWQMLNPSAWITPMAAGEDTFTSVKGTIQTSKTPLTPFYVASDGTFWDSDMSRITEVFGYTYADTDPSRGSEDAIRNSLIDKINKWYGSSSPLGQMAIAQHGVGQPSPFAHASKANAQTSAFRPNVQLSANKPSSSRLIRHGGYTEWIANVRVNADAIDGSYAVYFFMGRPPTSVFDWESAQNLAGSVAMFSMKHTNKSQSKISGALPLTSALMNMVAAGYIADLSPAAVTPLLREMLHFRVLGSNDGEIESETIEGLHVAISSADVKIPRAKELPAWSHSKKRLELWV</sequence>
<dbReference type="PANTHER" id="PTHR11474:SF32">
    <property type="entry name" value="TYROSINASE"/>
    <property type="match status" value="1"/>
</dbReference>
<dbReference type="EMBL" id="LSBH01000001">
    <property type="protein sequence ID" value="OAQ87347.1"/>
    <property type="molecule type" value="Genomic_DNA"/>
</dbReference>
<evidence type="ECO:0000256" key="4">
    <source>
        <dbReference type="ARBA" id="ARBA00023033"/>
    </source>
</evidence>
<dbReference type="AlphaFoldDB" id="A0A179HB00"/>
<keyword evidence="3" id="KW-0560">Oxidoreductase</keyword>
<evidence type="ECO:0000259" key="7">
    <source>
        <dbReference type="PROSITE" id="PS00498"/>
    </source>
</evidence>
<dbReference type="GO" id="GO:0004497">
    <property type="term" value="F:monooxygenase activity"/>
    <property type="evidence" value="ECO:0007669"/>
    <property type="project" value="UniProtKB-KW"/>
</dbReference>
<dbReference type="InterPro" id="IPR050316">
    <property type="entry name" value="Tyrosinase/Hemocyanin"/>
</dbReference>
<evidence type="ECO:0000256" key="5">
    <source>
        <dbReference type="SAM" id="SignalP"/>
    </source>
</evidence>
<dbReference type="Pfam" id="PF18132">
    <property type="entry name" value="Tyrosinase_C"/>
    <property type="match status" value="1"/>
</dbReference>